<keyword evidence="1" id="KW-0732">Signal</keyword>
<feature type="chain" id="PRO_5011506387" description="L,D-transpeptidase catalytic domain" evidence="1">
    <location>
        <begin position="26"/>
        <end position="325"/>
    </location>
</feature>
<dbReference type="Proteomes" id="UP000198994">
    <property type="component" value="Unassembled WGS sequence"/>
</dbReference>
<proteinExistence type="predicted"/>
<feature type="signal peptide" evidence="1">
    <location>
        <begin position="1"/>
        <end position="25"/>
    </location>
</feature>
<dbReference type="OrthoDB" id="7735097at2"/>
<keyword evidence="3" id="KW-1185">Reference proteome</keyword>
<protein>
    <recommendedName>
        <fullName evidence="4">L,D-transpeptidase catalytic domain</fullName>
    </recommendedName>
</protein>
<dbReference type="STRING" id="282683.SAMN04488105_10675"/>
<gene>
    <name evidence="2" type="ORF">SAMN04488105_10675</name>
</gene>
<name>A0A1G7EUP0_9RHOB</name>
<organism evidence="2 3">
    <name type="scientific">Salipiger thiooxidans</name>
    <dbReference type="NCBI Taxonomy" id="282683"/>
    <lineage>
        <taxon>Bacteria</taxon>
        <taxon>Pseudomonadati</taxon>
        <taxon>Pseudomonadota</taxon>
        <taxon>Alphaproteobacteria</taxon>
        <taxon>Rhodobacterales</taxon>
        <taxon>Roseobacteraceae</taxon>
        <taxon>Salipiger</taxon>
    </lineage>
</organism>
<dbReference type="AlphaFoldDB" id="A0A1G7EUP0"/>
<dbReference type="RefSeq" id="WP_089958592.1">
    <property type="nucleotide sequence ID" value="NZ_FNAV01000006.1"/>
</dbReference>
<evidence type="ECO:0000313" key="3">
    <source>
        <dbReference type="Proteomes" id="UP000198994"/>
    </source>
</evidence>
<evidence type="ECO:0000313" key="2">
    <source>
        <dbReference type="EMBL" id="SDE67312.1"/>
    </source>
</evidence>
<reference evidence="3" key="1">
    <citation type="submission" date="2016-10" db="EMBL/GenBank/DDBJ databases">
        <authorList>
            <person name="Varghese N."/>
            <person name="Submissions S."/>
        </authorList>
    </citation>
    <scope>NUCLEOTIDE SEQUENCE [LARGE SCALE GENOMIC DNA]</scope>
    <source>
        <strain evidence="3">DSM 10146</strain>
    </source>
</reference>
<evidence type="ECO:0008006" key="4">
    <source>
        <dbReference type="Google" id="ProtNLM"/>
    </source>
</evidence>
<sequence>MLNALRLTMALAVLLALSAPFPARAASEGGGIPSWLQAHVGLGEGQIAPVVLQRARELYLKNRASGEVRNPCYLAMDATRPSTAPNGDPGRRFYVICEPSRSFRAVSSGYGNGRKLQRADFSNGRQCARNFSNAEGSKLTMGGPYLTAETRTSFKGYYSQSGKRTPLYRTFLLFDGKGDTANARERAIGGHPAVFVKWQCRFRDPRNPHADEEGYVPYGSLVNYTGGRSNGCTTWSPAVSRDILAQVEGNPTTLYIYPEGRDVDAVANAVKAGTAPSRAGLYWNAACLQAIGAPKFWSKRTLQPVIDSWRDSLPEQPQRALPICK</sequence>
<dbReference type="EMBL" id="FNAV01000006">
    <property type="protein sequence ID" value="SDE67312.1"/>
    <property type="molecule type" value="Genomic_DNA"/>
</dbReference>
<evidence type="ECO:0000256" key="1">
    <source>
        <dbReference type="SAM" id="SignalP"/>
    </source>
</evidence>
<accession>A0A1G7EUP0</accession>